<keyword evidence="3" id="KW-1185">Reference proteome</keyword>
<proteinExistence type="predicted"/>
<organism evidence="2 3">
    <name type="scientific">Terrisporobacter othiniensis</name>
    <dbReference type="NCBI Taxonomy" id="1577792"/>
    <lineage>
        <taxon>Bacteria</taxon>
        <taxon>Bacillati</taxon>
        <taxon>Bacillota</taxon>
        <taxon>Clostridia</taxon>
        <taxon>Peptostreptococcales</taxon>
        <taxon>Peptostreptococcaceae</taxon>
        <taxon>Terrisporobacter</taxon>
    </lineage>
</organism>
<dbReference type="AlphaFoldDB" id="A0A0B3W7C4"/>
<name>A0A0B3W7C4_9FIRM</name>
<protein>
    <recommendedName>
        <fullName evidence="1">DUF7479 domain-containing protein</fullName>
    </recommendedName>
</protein>
<dbReference type="NCBIfam" id="NF045645">
    <property type="entry name" value="DVU_1557_fam"/>
    <property type="match status" value="1"/>
</dbReference>
<feature type="domain" description="DUF7479" evidence="1">
    <location>
        <begin position="15"/>
        <end position="73"/>
    </location>
</feature>
<dbReference type="EMBL" id="JWHR01000040">
    <property type="protein sequence ID" value="KHS58287.1"/>
    <property type="molecule type" value="Genomic_DNA"/>
</dbReference>
<evidence type="ECO:0000313" key="2">
    <source>
        <dbReference type="EMBL" id="KHS58287.1"/>
    </source>
</evidence>
<dbReference type="OrthoDB" id="1753012at2"/>
<evidence type="ECO:0000259" key="1">
    <source>
        <dbReference type="Pfam" id="PF24292"/>
    </source>
</evidence>
<accession>A0A0B3W7C4</accession>
<dbReference type="STRING" id="1577792.QX51_03620"/>
<comment type="caution">
    <text evidence="2">The sequence shown here is derived from an EMBL/GenBank/DDBJ whole genome shotgun (WGS) entry which is preliminary data.</text>
</comment>
<evidence type="ECO:0000313" key="3">
    <source>
        <dbReference type="Proteomes" id="UP000031189"/>
    </source>
</evidence>
<sequence>MKENYDDFYDYSSGSMICAKCNEPLERGQVTLEYLGSSFPVELPKCPKCNNVFIDESLVYSKMLRVEKALEDK</sequence>
<dbReference type="Pfam" id="PF24292">
    <property type="entry name" value="DUF7479"/>
    <property type="match status" value="1"/>
</dbReference>
<dbReference type="InterPro" id="IPR055902">
    <property type="entry name" value="DUF7479"/>
</dbReference>
<reference evidence="2 3" key="1">
    <citation type="submission" date="2014-12" db="EMBL/GenBank/DDBJ databases">
        <title>Draft genome sequence of Terrisporobacter sp. 08-306576, isolated from the blood culture of a bacteremia patient.</title>
        <authorList>
            <person name="Lund L.C."/>
            <person name="Sydenham T.V."/>
            <person name="Hogh S.V."/>
            <person name="Skov M.N."/>
            <person name="Kemp M."/>
            <person name="Justesen U.S."/>
        </authorList>
    </citation>
    <scope>NUCLEOTIDE SEQUENCE [LARGE SCALE GENOMIC DNA]</scope>
    <source>
        <strain evidence="2 3">08-306576</strain>
    </source>
</reference>
<dbReference type="InterPro" id="IPR054656">
    <property type="entry name" value="DVU_1557-like"/>
</dbReference>
<gene>
    <name evidence="2" type="ORF">QX51_03620</name>
</gene>
<dbReference type="Proteomes" id="UP000031189">
    <property type="component" value="Unassembled WGS sequence"/>
</dbReference>
<dbReference type="RefSeq" id="WP_039678553.1">
    <property type="nucleotide sequence ID" value="NZ_JAWGXO010000002.1"/>
</dbReference>